<keyword evidence="1" id="KW-0560">Oxidoreductase</keyword>
<feature type="domain" description="Pyridoxamine 5'-phosphate oxidase N-terminal" evidence="2">
    <location>
        <begin position="12"/>
        <end position="112"/>
    </location>
</feature>
<keyword evidence="4" id="KW-1185">Reference proteome</keyword>
<dbReference type="EMBL" id="BAAANC010000004">
    <property type="protein sequence ID" value="GAA1556358.1"/>
    <property type="molecule type" value="Genomic_DNA"/>
</dbReference>
<evidence type="ECO:0000256" key="1">
    <source>
        <dbReference type="ARBA" id="ARBA00023002"/>
    </source>
</evidence>
<evidence type="ECO:0000313" key="4">
    <source>
        <dbReference type="Proteomes" id="UP001500363"/>
    </source>
</evidence>
<protein>
    <submittedName>
        <fullName evidence="3">TIGR03668 family PPOX class F420-dependent oxidoreductase</fullName>
    </submittedName>
</protein>
<name>A0ABP4N9M4_9ACTN</name>
<dbReference type="PANTHER" id="PTHR35176">
    <property type="entry name" value="HEME OXYGENASE HI_0854-RELATED"/>
    <property type="match status" value="1"/>
</dbReference>
<dbReference type="Gene3D" id="2.30.110.10">
    <property type="entry name" value="Electron Transport, Fmn-binding Protein, Chain A"/>
    <property type="match status" value="1"/>
</dbReference>
<organism evidence="3 4">
    <name type="scientific">Kribbella lupini</name>
    <dbReference type="NCBI Taxonomy" id="291602"/>
    <lineage>
        <taxon>Bacteria</taxon>
        <taxon>Bacillati</taxon>
        <taxon>Actinomycetota</taxon>
        <taxon>Actinomycetes</taxon>
        <taxon>Propionibacteriales</taxon>
        <taxon>Kribbellaceae</taxon>
        <taxon>Kribbella</taxon>
    </lineage>
</organism>
<dbReference type="InterPro" id="IPR019967">
    <property type="entry name" value="F420-dep_enz_PPOX_Rv0121"/>
</dbReference>
<dbReference type="Proteomes" id="UP001500363">
    <property type="component" value="Unassembled WGS sequence"/>
</dbReference>
<proteinExistence type="predicted"/>
<dbReference type="InterPro" id="IPR011576">
    <property type="entry name" value="Pyridox_Oxase_N"/>
</dbReference>
<comment type="caution">
    <text evidence="3">The sequence shown here is derived from an EMBL/GenBank/DDBJ whole genome shotgun (WGS) entry which is preliminary data.</text>
</comment>
<dbReference type="Pfam" id="PF01243">
    <property type="entry name" value="PNPOx_N"/>
    <property type="match status" value="1"/>
</dbReference>
<accession>A0ABP4N9M4</accession>
<reference evidence="4" key="1">
    <citation type="journal article" date="2019" name="Int. J. Syst. Evol. Microbiol.">
        <title>The Global Catalogue of Microorganisms (GCM) 10K type strain sequencing project: providing services to taxonomists for standard genome sequencing and annotation.</title>
        <authorList>
            <consortium name="The Broad Institute Genomics Platform"/>
            <consortium name="The Broad Institute Genome Sequencing Center for Infectious Disease"/>
            <person name="Wu L."/>
            <person name="Ma J."/>
        </authorList>
    </citation>
    <scope>NUCLEOTIDE SEQUENCE [LARGE SCALE GENOMIC DNA]</scope>
    <source>
        <strain evidence="4">JCM 14303</strain>
    </source>
</reference>
<dbReference type="SUPFAM" id="SSF50475">
    <property type="entry name" value="FMN-binding split barrel"/>
    <property type="match status" value="1"/>
</dbReference>
<dbReference type="InterPro" id="IPR052019">
    <property type="entry name" value="F420H2_bilvrd_red/Heme_oxyg"/>
</dbReference>
<dbReference type="NCBIfam" id="TIGR03668">
    <property type="entry name" value="Rv0121_F420"/>
    <property type="match status" value="1"/>
</dbReference>
<evidence type="ECO:0000313" key="3">
    <source>
        <dbReference type="EMBL" id="GAA1556358.1"/>
    </source>
</evidence>
<evidence type="ECO:0000259" key="2">
    <source>
        <dbReference type="Pfam" id="PF01243"/>
    </source>
</evidence>
<dbReference type="InterPro" id="IPR012349">
    <property type="entry name" value="Split_barrel_FMN-bd"/>
</dbReference>
<gene>
    <name evidence="3" type="ORF">GCM10009741_71190</name>
</gene>
<sequence>MILPTEVCRIRFASADRAFLATTGLDLRPHVVPVTFAMTGDLVLIAVDHKPKTTRNLRRLRNLTENPRATLLIDHYAPDWTELWWVRADCTAVVVPEHPVDALAAKYEQYAETPPAGPFIVASVDKLTGWSAS</sequence>
<dbReference type="RefSeq" id="WP_344182217.1">
    <property type="nucleotide sequence ID" value="NZ_BAAANC010000004.1"/>
</dbReference>
<dbReference type="PANTHER" id="PTHR35176:SF2">
    <property type="entry name" value="F420H(2)-DEPENDENT REDUCTASE RV1155"/>
    <property type="match status" value="1"/>
</dbReference>